<evidence type="ECO:0000256" key="1">
    <source>
        <dbReference type="SAM" id="SignalP"/>
    </source>
</evidence>
<accession>A0A1G9XWM6</accession>
<evidence type="ECO:0000313" key="3">
    <source>
        <dbReference type="Proteomes" id="UP000199182"/>
    </source>
</evidence>
<organism evidence="2 3">
    <name type="scientific">Acetanaerobacterium elongatum</name>
    <dbReference type="NCBI Taxonomy" id="258515"/>
    <lineage>
        <taxon>Bacteria</taxon>
        <taxon>Bacillati</taxon>
        <taxon>Bacillota</taxon>
        <taxon>Clostridia</taxon>
        <taxon>Eubacteriales</taxon>
        <taxon>Oscillospiraceae</taxon>
        <taxon>Acetanaerobacterium</taxon>
    </lineage>
</organism>
<keyword evidence="1" id="KW-0732">Signal</keyword>
<dbReference type="Proteomes" id="UP000199182">
    <property type="component" value="Unassembled WGS sequence"/>
</dbReference>
<evidence type="ECO:0000313" key="2">
    <source>
        <dbReference type="EMBL" id="SDN01252.1"/>
    </source>
</evidence>
<keyword evidence="3" id="KW-1185">Reference proteome</keyword>
<gene>
    <name evidence="2" type="ORF">SAMN05192585_10971</name>
</gene>
<dbReference type="EMBL" id="FNID01000009">
    <property type="protein sequence ID" value="SDN01252.1"/>
    <property type="molecule type" value="Genomic_DNA"/>
</dbReference>
<feature type="signal peptide" evidence="1">
    <location>
        <begin position="1"/>
        <end position="24"/>
    </location>
</feature>
<name>A0A1G9XWM6_9FIRM</name>
<proteinExistence type="predicted"/>
<dbReference type="RefSeq" id="WP_092638981.1">
    <property type="nucleotide sequence ID" value="NZ_FNID01000009.1"/>
</dbReference>
<protein>
    <recommendedName>
        <fullName evidence="4">Lipoprotein</fullName>
    </recommendedName>
</protein>
<sequence length="204" mass="22667">MRKVIGLMLSLSMVLLCVTGCGTAAAPLKNYAEPMPLTKEQKQLVDLISTGGQQVLLFHFKTEEAYKTQELWVETYKAGKLVDSWPAGLKLGDEQAKPLDIQAAVTITHTPDYQWSFAVREQDGSGASQRSEPNRTYTAKGGSAYTVIRGPVAIESDKEIVLYANVFNEGNVLRTFDDPQSLNNGEALQEYDYVHLIKCRFTKE</sequence>
<evidence type="ECO:0008006" key="4">
    <source>
        <dbReference type="Google" id="ProtNLM"/>
    </source>
</evidence>
<feature type="chain" id="PRO_5038532716" description="Lipoprotein" evidence="1">
    <location>
        <begin position="25"/>
        <end position="204"/>
    </location>
</feature>
<dbReference type="OrthoDB" id="2456338at2"/>
<reference evidence="2 3" key="1">
    <citation type="submission" date="2016-10" db="EMBL/GenBank/DDBJ databases">
        <authorList>
            <person name="de Groot N.N."/>
        </authorList>
    </citation>
    <scope>NUCLEOTIDE SEQUENCE [LARGE SCALE GENOMIC DNA]</scope>
    <source>
        <strain evidence="2 3">CGMCC 1.5012</strain>
    </source>
</reference>
<dbReference type="AlphaFoldDB" id="A0A1G9XWM6"/>